<proteinExistence type="predicted"/>
<evidence type="ECO:0000256" key="1">
    <source>
        <dbReference type="SAM" id="MobiDB-lite"/>
    </source>
</evidence>
<feature type="compositionally biased region" description="Low complexity" evidence="1">
    <location>
        <begin position="23"/>
        <end position="34"/>
    </location>
</feature>
<dbReference type="OrthoDB" id="5372011at2759"/>
<evidence type="ECO:0000313" key="3">
    <source>
        <dbReference type="Proteomes" id="UP000800038"/>
    </source>
</evidence>
<dbReference type="AlphaFoldDB" id="A0A6A5STG4"/>
<accession>A0A6A5STG4</accession>
<name>A0A6A5STG4_9PLEO</name>
<sequence length="180" mass="19552">MPPPPPPPPNAFFETVLNTNLNPHPSSSPDLAADAPPPQMQSPNTSRTVHRGQEFTATQRGAQARGKGNNVGGGGEEGYEARQLRDQAVGIVESEEMLMWFAAARNESIPQTRHHYLNIVLGLTPDPEDIAWRDEWEVPLVGRAGGGERSTVASPARSAKGKEREIARVKKRISSVHTHA</sequence>
<gene>
    <name evidence="2" type="ORF">EJ02DRAFT_453640</name>
</gene>
<dbReference type="Proteomes" id="UP000800038">
    <property type="component" value="Unassembled WGS sequence"/>
</dbReference>
<evidence type="ECO:0000313" key="2">
    <source>
        <dbReference type="EMBL" id="KAF1943120.1"/>
    </source>
</evidence>
<feature type="region of interest" description="Disordered" evidence="1">
    <location>
        <begin position="1"/>
        <end position="82"/>
    </location>
</feature>
<feature type="region of interest" description="Disordered" evidence="1">
    <location>
        <begin position="145"/>
        <end position="165"/>
    </location>
</feature>
<protein>
    <submittedName>
        <fullName evidence="2">Uncharacterized protein</fullName>
    </submittedName>
</protein>
<organism evidence="2 3">
    <name type="scientific">Clathrospora elynae</name>
    <dbReference type="NCBI Taxonomy" id="706981"/>
    <lineage>
        <taxon>Eukaryota</taxon>
        <taxon>Fungi</taxon>
        <taxon>Dikarya</taxon>
        <taxon>Ascomycota</taxon>
        <taxon>Pezizomycotina</taxon>
        <taxon>Dothideomycetes</taxon>
        <taxon>Pleosporomycetidae</taxon>
        <taxon>Pleosporales</taxon>
        <taxon>Diademaceae</taxon>
        <taxon>Clathrospora</taxon>
    </lineage>
</organism>
<keyword evidence="3" id="KW-1185">Reference proteome</keyword>
<feature type="compositionally biased region" description="Pro residues" evidence="1">
    <location>
        <begin position="1"/>
        <end position="10"/>
    </location>
</feature>
<dbReference type="EMBL" id="ML976028">
    <property type="protein sequence ID" value="KAF1943120.1"/>
    <property type="molecule type" value="Genomic_DNA"/>
</dbReference>
<reference evidence="2" key="1">
    <citation type="journal article" date="2020" name="Stud. Mycol.">
        <title>101 Dothideomycetes genomes: a test case for predicting lifestyles and emergence of pathogens.</title>
        <authorList>
            <person name="Haridas S."/>
            <person name="Albert R."/>
            <person name="Binder M."/>
            <person name="Bloem J."/>
            <person name="Labutti K."/>
            <person name="Salamov A."/>
            <person name="Andreopoulos B."/>
            <person name="Baker S."/>
            <person name="Barry K."/>
            <person name="Bills G."/>
            <person name="Bluhm B."/>
            <person name="Cannon C."/>
            <person name="Castanera R."/>
            <person name="Culley D."/>
            <person name="Daum C."/>
            <person name="Ezra D."/>
            <person name="Gonzalez J."/>
            <person name="Henrissat B."/>
            <person name="Kuo A."/>
            <person name="Liang C."/>
            <person name="Lipzen A."/>
            <person name="Lutzoni F."/>
            <person name="Magnuson J."/>
            <person name="Mondo S."/>
            <person name="Nolan M."/>
            <person name="Ohm R."/>
            <person name="Pangilinan J."/>
            <person name="Park H.-J."/>
            <person name="Ramirez L."/>
            <person name="Alfaro M."/>
            <person name="Sun H."/>
            <person name="Tritt A."/>
            <person name="Yoshinaga Y."/>
            <person name="Zwiers L.-H."/>
            <person name="Turgeon B."/>
            <person name="Goodwin S."/>
            <person name="Spatafora J."/>
            <person name="Crous P."/>
            <person name="Grigoriev I."/>
        </authorList>
    </citation>
    <scope>NUCLEOTIDE SEQUENCE</scope>
    <source>
        <strain evidence="2">CBS 161.51</strain>
    </source>
</reference>